<dbReference type="HOGENOM" id="CLU_100097_0_0_2"/>
<evidence type="ECO:0000256" key="5">
    <source>
        <dbReference type="NCBIfam" id="TIGR00373"/>
    </source>
</evidence>
<evidence type="ECO:0000313" key="7">
    <source>
        <dbReference type="EMBL" id="AEH06689.1"/>
    </source>
</evidence>
<evidence type="ECO:0000259" key="6">
    <source>
        <dbReference type="PROSITE" id="PS51344"/>
    </source>
</evidence>
<dbReference type="GeneID" id="10772853"/>
<comment type="subunit">
    <text evidence="4">Monomer. Interaction with RNA polymerase subunits RpoF and RpoE is necessary for Tfe stimulatory transcription activity. Able to interact with Tbp and RNA polymerase in the absence of DNA promoter. Interacts both with the preinitiation and elongation complexes.</text>
</comment>
<dbReference type="GO" id="GO:0003677">
    <property type="term" value="F:DNA binding"/>
    <property type="evidence" value="ECO:0007669"/>
    <property type="project" value="UniProtKB-KW"/>
</dbReference>
<protein>
    <recommendedName>
        <fullName evidence="4 5">Transcription factor E</fullName>
        <shortName evidence="4">TFE</shortName>
    </recommendedName>
    <alternativeName>
        <fullName evidence="4">TFIIE subunit alpha homolog</fullName>
    </alternativeName>
    <alternativeName>
        <fullName evidence="4">Transcription initiation factor TFIIE</fullName>
    </alternativeName>
</protein>
<dbReference type="InterPro" id="IPR024550">
    <property type="entry name" value="TFIIEa/SarR/Rpc3_HTH_dom"/>
</dbReference>
<keyword evidence="2 4" id="KW-0238">DNA-binding</keyword>
<evidence type="ECO:0000256" key="1">
    <source>
        <dbReference type="ARBA" id="ARBA00023015"/>
    </source>
</evidence>
<dbReference type="AlphaFoldDB" id="F8AM13"/>
<evidence type="ECO:0000256" key="4">
    <source>
        <dbReference type="HAMAP-Rule" id="MF_01909"/>
    </source>
</evidence>
<dbReference type="InterPro" id="IPR036390">
    <property type="entry name" value="WH_DNA-bd_sf"/>
</dbReference>
<reference evidence="7" key="1">
    <citation type="submission" date="2011-05" db="EMBL/GenBank/DDBJ databases">
        <title>Complete sequence of chromosome of Methanothermococcus okinawensis IH1.</title>
        <authorList>
            <consortium name="US DOE Joint Genome Institute"/>
            <person name="Lucas S."/>
            <person name="Han J."/>
            <person name="Lapidus A."/>
            <person name="Cheng J.-F."/>
            <person name="Goodwin L."/>
            <person name="Pitluck S."/>
            <person name="Peters L."/>
            <person name="Mikhailova N."/>
            <person name="Held B."/>
            <person name="Han C."/>
            <person name="Tapia R."/>
            <person name="Land M."/>
            <person name="Hauser L."/>
            <person name="Kyrpides N."/>
            <person name="Ivanova N."/>
            <person name="Pagani I."/>
            <person name="Sieprawska-Lupa M."/>
            <person name="Takai K."/>
            <person name="Miyazaki J."/>
            <person name="Whitman W."/>
            <person name="Woyke T."/>
        </authorList>
    </citation>
    <scope>NUCLEOTIDE SEQUENCE [LARGE SCALE GENOMIC DNA]</scope>
    <source>
        <strain evidence="7">IH1</strain>
    </source>
</reference>
<dbReference type="SUPFAM" id="SSF46785">
    <property type="entry name" value="Winged helix' DNA-binding domain"/>
    <property type="match status" value="1"/>
</dbReference>
<dbReference type="EMBL" id="CP002792">
    <property type="protein sequence ID" value="AEH06689.1"/>
    <property type="molecule type" value="Genomic_DNA"/>
</dbReference>
<evidence type="ECO:0000256" key="3">
    <source>
        <dbReference type="ARBA" id="ARBA00023163"/>
    </source>
</evidence>
<dbReference type="KEGG" id="mok:Metok_0712"/>
<evidence type="ECO:0000256" key="2">
    <source>
        <dbReference type="ARBA" id="ARBA00023125"/>
    </source>
</evidence>
<evidence type="ECO:0000313" key="8">
    <source>
        <dbReference type="Proteomes" id="UP000009296"/>
    </source>
</evidence>
<feature type="domain" description="HTH TFE/IIEalpha-type" evidence="6">
    <location>
        <begin position="13"/>
        <end position="98"/>
    </location>
</feature>
<dbReference type="SMART" id="SM00531">
    <property type="entry name" value="TFIIE"/>
    <property type="match status" value="1"/>
</dbReference>
<dbReference type="GO" id="GO:0006355">
    <property type="term" value="P:regulation of DNA-templated transcription"/>
    <property type="evidence" value="ECO:0007669"/>
    <property type="project" value="UniProtKB-UniRule"/>
</dbReference>
<dbReference type="PANTHER" id="PTHR13097:SF7">
    <property type="entry name" value="GENERAL TRANSCRIPTION FACTOR IIE SUBUNIT 1"/>
    <property type="match status" value="1"/>
</dbReference>
<dbReference type="PIRSF" id="PIRSF006373">
    <property type="entry name" value="TF_E_archaea"/>
    <property type="match status" value="1"/>
</dbReference>
<comment type="function">
    <text evidence="4">Transcription factor that plays a role in the activation of archaeal genes transcribed by RNA polymerase. Facilitates transcription initiation by enhancing TATA-box recognition by TATA-box-binding protein (Tbp), and transcription factor B (Tfb) and RNA polymerase recruitment. Not absolutely required for transcription in vitro, but particularly important in cases where Tbp or Tfb function is not optimal. It dynamically alters the nucleic acid-binding properties of RNA polymerases by stabilizing the initiation complex and destabilizing elongation complexes. Seems to translocate with the RNA polymerase following initiation and acts by binding to the non template strand of the transcription bubble in elongation complexes.</text>
</comment>
<dbReference type="NCBIfam" id="TIGR00373">
    <property type="entry name" value="transcription factor E"/>
    <property type="match status" value="1"/>
</dbReference>
<dbReference type="InterPro" id="IPR039997">
    <property type="entry name" value="TFE"/>
</dbReference>
<dbReference type="InterPro" id="IPR016481">
    <property type="entry name" value="TF_E_archaea"/>
</dbReference>
<dbReference type="Gene3D" id="1.10.10.10">
    <property type="entry name" value="Winged helix-like DNA-binding domain superfamily/Winged helix DNA-binding domain"/>
    <property type="match status" value="1"/>
</dbReference>
<dbReference type="STRING" id="647113.Metok_0712"/>
<proteinExistence type="inferred from homology"/>
<dbReference type="PROSITE" id="PS51344">
    <property type="entry name" value="HTH_TFE_IIE"/>
    <property type="match status" value="1"/>
</dbReference>
<keyword evidence="3 4" id="KW-0804">Transcription</keyword>
<dbReference type="InterPro" id="IPR002853">
    <property type="entry name" value="TFIIE_asu"/>
</dbReference>
<name>F8AM13_METOI</name>
<keyword evidence="8" id="KW-1185">Reference proteome</keyword>
<accession>F8AM13</accession>
<dbReference type="GO" id="GO:0006367">
    <property type="term" value="P:transcription initiation at RNA polymerase II promoter"/>
    <property type="evidence" value="ECO:0007669"/>
    <property type="project" value="InterPro"/>
</dbReference>
<dbReference type="Pfam" id="PF02002">
    <property type="entry name" value="TFIIE_alpha"/>
    <property type="match status" value="1"/>
</dbReference>
<comment type="similarity">
    <text evidence="4">Belongs to the TFE family.</text>
</comment>
<keyword evidence="1 4" id="KW-0805">Transcription regulation</keyword>
<dbReference type="InterPro" id="IPR036388">
    <property type="entry name" value="WH-like_DNA-bd_sf"/>
</dbReference>
<dbReference type="eggNOG" id="arCOG04270">
    <property type="taxonomic scope" value="Archaea"/>
</dbReference>
<dbReference type="RefSeq" id="WP_013866875.1">
    <property type="nucleotide sequence ID" value="NC_015636.1"/>
</dbReference>
<dbReference type="PANTHER" id="PTHR13097">
    <property type="entry name" value="TRANSCRIPTION INITIATION FACTOR IIE, ALPHA SUBUNIT"/>
    <property type="match status" value="1"/>
</dbReference>
<organism evidence="7 8">
    <name type="scientific">Methanothermococcus okinawensis (strain DSM 14208 / JCM 11175 / IH1)</name>
    <dbReference type="NCBI Taxonomy" id="647113"/>
    <lineage>
        <taxon>Archaea</taxon>
        <taxon>Methanobacteriati</taxon>
        <taxon>Methanobacteriota</taxon>
        <taxon>Methanomada group</taxon>
        <taxon>Methanococci</taxon>
        <taxon>Methanococcales</taxon>
        <taxon>Methanococcaceae</taxon>
        <taxon>Methanothermococcus</taxon>
    </lineage>
</organism>
<dbReference type="OrthoDB" id="5935at2157"/>
<dbReference type="InterPro" id="IPR017919">
    <property type="entry name" value="TFIIE/TFIIEa_HTH"/>
</dbReference>
<dbReference type="NCBIfam" id="NF004910">
    <property type="entry name" value="PRK06266.1"/>
    <property type="match status" value="1"/>
</dbReference>
<dbReference type="Proteomes" id="UP000009296">
    <property type="component" value="Chromosome"/>
</dbReference>
<sequence length="199" mass="23677">MKLNKEDIYNMLDNPLVQQVLLEILNDDTSGFDVLAVLIELEEVTDDEISRQLDLKLNTVRKLLYKLYDARLVDYDREKDEETNWYTYTWKPALEKLPSLVRKKTQHVLKELKEQLIVEENNMFFYCPNCEFKYTFEEAMDYGFRCPQCGGILKEYNNKNDIKIIKEQIKFLEDELRLNPLFSTSEGIKNQKRDKVAVV</sequence>
<comment type="domain">
    <text evidence="4">The winged helix domain is involved in binding to DNA in the preinitiation complex.</text>
</comment>
<gene>
    <name evidence="4" type="primary">tfe</name>
    <name evidence="7" type="ordered locus">Metok_0712</name>
</gene>
<dbReference type="HAMAP" id="MF_01909">
    <property type="entry name" value="TFE_arch"/>
    <property type="match status" value="1"/>
</dbReference>